<keyword evidence="1" id="KW-0812">Transmembrane</keyword>
<dbReference type="STRING" id="405671.SAMN05421827_10725"/>
<dbReference type="AlphaFoldDB" id="A0A1G7UMD9"/>
<dbReference type="RefSeq" id="WP_090499490.1">
    <property type="nucleotide sequence ID" value="NZ_FNCH01000007.1"/>
</dbReference>
<protein>
    <submittedName>
        <fullName evidence="2">Uncharacterized protein</fullName>
    </submittedName>
</protein>
<keyword evidence="1" id="KW-0472">Membrane</keyword>
<evidence type="ECO:0000313" key="3">
    <source>
        <dbReference type="Proteomes" id="UP000199643"/>
    </source>
</evidence>
<keyword evidence="1" id="KW-1133">Transmembrane helix</keyword>
<organism evidence="2 3">
    <name type="scientific">Pedobacter terrae</name>
    <dbReference type="NCBI Taxonomy" id="405671"/>
    <lineage>
        <taxon>Bacteria</taxon>
        <taxon>Pseudomonadati</taxon>
        <taxon>Bacteroidota</taxon>
        <taxon>Sphingobacteriia</taxon>
        <taxon>Sphingobacteriales</taxon>
        <taxon>Sphingobacteriaceae</taxon>
        <taxon>Pedobacter</taxon>
    </lineage>
</organism>
<dbReference type="EMBL" id="FNCH01000007">
    <property type="protein sequence ID" value="SDG48269.1"/>
    <property type="molecule type" value="Genomic_DNA"/>
</dbReference>
<feature type="transmembrane region" description="Helical" evidence="1">
    <location>
        <begin position="37"/>
        <end position="62"/>
    </location>
</feature>
<accession>A0A1G7UMD9</accession>
<proteinExistence type="predicted"/>
<feature type="transmembrane region" description="Helical" evidence="1">
    <location>
        <begin position="68"/>
        <end position="86"/>
    </location>
</feature>
<reference evidence="3" key="1">
    <citation type="submission" date="2016-10" db="EMBL/GenBank/DDBJ databases">
        <authorList>
            <person name="Varghese N."/>
            <person name="Submissions S."/>
        </authorList>
    </citation>
    <scope>NUCLEOTIDE SEQUENCE [LARGE SCALE GENOMIC DNA]</scope>
    <source>
        <strain evidence="3">DSM 17933</strain>
    </source>
</reference>
<evidence type="ECO:0000256" key="1">
    <source>
        <dbReference type="SAM" id="Phobius"/>
    </source>
</evidence>
<keyword evidence="3" id="KW-1185">Reference proteome</keyword>
<gene>
    <name evidence="2" type="ORF">SAMN05421827_10725</name>
</gene>
<sequence>MNFRITPLNIVSAVGLGLVVVNLFSEKSTAPRHVNMDGFYLLVLGCLILVTFITDMIFRFTLKDIKRIWIVELIFIVIAAILMVILQKVV</sequence>
<dbReference type="OrthoDB" id="769853at2"/>
<name>A0A1G7UMD9_9SPHI</name>
<feature type="transmembrane region" description="Helical" evidence="1">
    <location>
        <begin position="6"/>
        <end position="25"/>
    </location>
</feature>
<evidence type="ECO:0000313" key="2">
    <source>
        <dbReference type="EMBL" id="SDG48269.1"/>
    </source>
</evidence>
<dbReference type="Proteomes" id="UP000199643">
    <property type="component" value="Unassembled WGS sequence"/>
</dbReference>